<dbReference type="AlphaFoldDB" id="A0A8I2AG98"/>
<name>A0A8I2AG98_9GAMM</name>
<dbReference type="Proteomes" id="UP000674270">
    <property type="component" value="Unassembled WGS sequence"/>
</dbReference>
<feature type="domain" description="Toxin SymE-like" evidence="1">
    <location>
        <begin position="20"/>
        <end position="70"/>
    </location>
</feature>
<dbReference type="GO" id="GO:0016070">
    <property type="term" value="P:RNA metabolic process"/>
    <property type="evidence" value="ECO:0007669"/>
    <property type="project" value="InterPro"/>
</dbReference>
<dbReference type="Pfam" id="PF08845">
    <property type="entry name" value="SymE_toxin"/>
    <property type="match status" value="1"/>
</dbReference>
<dbReference type="GO" id="GO:0003723">
    <property type="term" value="F:RNA binding"/>
    <property type="evidence" value="ECO:0007669"/>
    <property type="project" value="InterPro"/>
</dbReference>
<organism evidence="2 3">
    <name type="scientific">Providencia huaxiensis</name>
    <dbReference type="NCBI Taxonomy" id="2027290"/>
    <lineage>
        <taxon>Bacteria</taxon>
        <taxon>Pseudomonadati</taxon>
        <taxon>Pseudomonadota</taxon>
        <taxon>Gammaproteobacteria</taxon>
        <taxon>Enterobacterales</taxon>
        <taxon>Morganellaceae</taxon>
        <taxon>Providencia</taxon>
    </lineage>
</organism>
<dbReference type="RefSeq" id="WP_210844722.1">
    <property type="nucleotide sequence ID" value="NZ_JAGKLY010000001.1"/>
</dbReference>
<evidence type="ECO:0000313" key="2">
    <source>
        <dbReference type="EMBL" id="MBQ0266732.1"/>
    </source>
</evidence>
<dbReference type="EMBL" id="JAGKLY010000001">
    <property type="protein sequence ID" value="MBQ0266732.1"/>
    <property type="molecule type" value="Genomic_DNA"/>
</dbReference>
<proteinExistence type="predicted"/>
<reference evidence="2" key="1">
    <citation type="submission" date="2021-03" db="EMBL/GenBank/DDBJ databases">
        <authorList>
            <person name="Stanton E."/>
        </authorList>
    </citation>
    <scope>NUCLEOTIDE SEQUENCE</scope>
    <source>
        <strain evidence="2">2020EL-00113</strain>
    </source>
</reference>
<evidence type="ECO:0000313" key="3">
    <source>
        <dbReference type="Proteomes" id="UP000674270"/>
    </source>
</evidence>
<gene>
    <name evidence="2" type="ORF">J7T18_00255</name>
</gene>
<accession>A0A8I2AG98</accession>
<comment type="caution">
    <text evidence="2">The sequence shown here is derived from an EMBL/GenBank/DDBJ whole genome shotgun (WGS) entry which is preliminary data.</text>
</comment>
<protein>
    <submittedName>
        <fullName evidence="2">Type I toxin-antitoxin system SymE family toxin</fullName>
    </submittedName>
</protein>
<sequence>MAKRDCSVKTPTAKEEVVKTRQYTVGYAPNRGKPNPSPQLTLSGKWLNKLGFEVGSHYTLTRQAGQLIIRLSEGE</sequence>
<dbReference type="GO" id="GO:0016788">
    <property type="term" value="F:hydrolase activity, acting on ester bonds"/>
    <property type="evidence" value="ECO:0007669"/>
    <property type="project" value="InterPro"/>
</dbReference>
<dbReference type="InterPro" id="IPR014944">
    <property type="entry name" value="Toxin_SymE-like"/>
</dbReference>
<evidence type="ECO:0000259" key="1">
    <source>
        <dbReference type="Pfam" id="PF08845"/>
    </source>
</evidence>
<dbReference type="GO" id="GO:0005737">
    <property type="term" value="C:cytoplasm"/>
    <property type="evidence" value="ECO:0007669"/>
    <property type="project" value="InterPro"/>
</dbReference>